<gene>
    <name evidence="1" type="ORF">MENTE1834_LOCUS28752</name>
</gene>
<evidence type="ECO:0000313" key="2">
    <source>
        <dbReference type="Proteomes" id="UP001497535"/>
    </source>
</evidence>
<accession>A0ACB0ZRE2</accession>
<protein>
    <submittedName>
        <fullName evidence="1">Uncharacterized protein</fullName>
    </submittedName>
</protein>
<dbReference type="EMBL" id="CAVMJV010000044">
    <property type="protein sequence ID" value="CAK5081519.1"/>
    <property type="molecule type" value="Genomic_DNA"/>
</dbReference>
<evidence type="ECO:0000313" key="1">
    <source>
        <dbReference type="EMBL" id="CAK5081519.1"/>
    </source>
</evidence>
<organism evidence="1 2">
    <name type="scientific">Meloidogyne enterolobii</name>
    <name type="common">Root-knot nematode worm</name>
    <name type="synonym">Meloidogyne mayaguensis</name>
    <dbReference type="NCBI Taxonomy" id="390850"/>
    <lineage>
        <taxon>Eukaryota</taxon>
        <taxon>Metazoa</taxon>
        <taxon>Ecdysozoa</taxon>
        <taxon>Nematoda</taxon>
        <taxon>Chromadorea</taxon>
        <taxon>Rhabditida</taxon>
        <taxon>Tylenchina</taxon>
        <taxon>Tylenchomorpha</taxon>
        <taxon>Tylenchoidea</taxon>
        <taxon>Meloidogynidae</taxon>
        <taxon>Meloidogyninae</taxon>
        <taxon>Meloidogyne</taxon>
    </lineage>
</organism>
<dbReference type="Proteomes" id="UP001497535">
    <property type="component" value="Unassembled WGS sequence"/>
</dbReference>
<comment type="caution">
    <text evidence="1">The sequence shown here is derived from an EMBL/GenBank/DDBJ whole genome shotgun (WGS) entry which is preliminary data.</text>
</comment>
<name>A0ACB0ZRE2_MELEN</name>
<proteinExistence type="predicted"/>
<reference evidence="1" key="1">
    <citation type="submission" date="2023-11" db="EMBL/GenBank/DDBJ databases">
        <authorList>
            <person name="Poullet M."/>
        </authorList>
    </citation>
    <scope>NUCLEOTIDE SEQUENCE</scope>
    <source>
        <strain evidence="1">E1834</strain>
    </source>
</reference>
<sequence length="88" mass="10391">MQPDSENRILQNSNILIPSKFSKGHVDTTEEDEKVQFLMQNHHELCDLSKCMGKRINGLFICQVLRIRKFINLIFMFFSVLKHSWLPI</sequence>
<keyword evidence="2" id="KW-1185">Reference proteome</keyword>